<dbReference type="InterPro" id="IPR054738">
    <property type="entry name" value="Siphovirus-type_tail_C"/>
</dbReference>
<name>A0A8S5NDH3_9CAUD</name>
<reference evidence="3" key="1">
    <citation type="journal article" date="2021" name="Proc. Natl. Acad. Sci. U.S.A.">
        <title>A Catalog of Tens of Thousands of Viruses from Human Metagenomes Reveals Hidden Associations with Chronic Diseases.</title>
        <authorList>
            <person name="Tisza M.J."/>
            <person name="Buck C.B."/>
        </authorList>
    </citation>
    <scope>NUCLEOTIDE SEQUENCE</scope>
    <source>
        <strain evidence="3">Ct5Tq8</strain>
    </source>
</reference>
<dbReference type="InterPro" id="IPR008841">
    <property type="entry name" value="Siphovirus-type_tail_N"/>
</dbReference>
<dbReference type="EMBL" id="BK015138">
    <property type="protein sequence ID" value="DAD92508.1"/>
    <property type="molecule type" value="Genomic_DNA"/>
</dbReference>
<sequence>MYNFVDTTERYPGQNLPSEALMFNGNYLENVIPGYRTLYVSGREVLGTEITDLETGVSDGTKYRRKRYQPRTIVVGYQLIAEDNSAFRSAYNKLNALLDEEQATLIFADEPDKYYIGIKQGAGEVPAGKNSITSELEFYCADPFKYSVEEFTVSPTADGGKTFVVSYNGTYKAFPSFQAKMKSDNGMIGFVNESKKILQFGDPDEADGEMYKKSEMVTNYKDRRIWAKDTKWTDDTGNNFLHDTSKTAGKLSIMDVYDGTQGLYLASSGYATTANKNGWNGAMKTIPIVDSNGTKGSANLYCYVNSWFETGLMGQTGCQAVAFCDTNGKMICCQEIYKNDMSGNTAAMCMWVGGNKPRVVKKYTFEPCYRDDSNPYNRLHGDSDILKSGEKIRFYWFGGYKEFTVPELKDTKVCSVKLYIGQWGARDTGNQFVTRNYFRGISIRIDNVEKWRDIPNKFAANQILTADCSNGDVTLQGLPRQDLGALGNDWEGFYLKPGTNQIECIASNWATQPEFTMKYREVFL</sequence>
<feature type="domain" description="Siphovirus-type tail component C-terminal" evidence="2">
    <location>
        <begin position="444"/>
        <end position="522"/>
    </location>
</feature>
<evidence type="ECO:0000259" key="2">
    <source>
        <dbReference type="Pfam" id="PF22768"/>
    </source>
</evidence>
<organism evidence="3">
    <name type="scientific">Myoviridae sp. ct5Tq8</name>
    <dbReference type="NCBI Taxonomy" id="2826612"/>
    <lineage>
        <taxon>Viruses</taxon>
        <taxon>Duplodnaviria</taxon>
        <taxon>Heunggongvirae</taxon>
        <taxon>Uroviricota</taxon>
        <taxon>Caudoviricetes</taxon>
    </lineage>
</organism>
<proteinExistence type="predicted"/>
<dbReference type="Gene3D" id="2.40.30.200">
    <property type="match status" value="1"/>
</dbReference>
<accession>A0A8S5NDH3</accession>
<protein>
    <submittedName>
        <fullName evidence="3">Distal tail protein</fullName>
    </submittedName>
</protein>
<dbReference type="InterPro" id="IPR006520">
    <property type="entry name" value="Dit_BPSPP_N"/>
</dbReference>
<dbReference type="Pfam" id="PF22768">
    <property type="entry name" value="SPP1_Dit"/>
    <property type="match status" value="1"/>
</dbReference>
<feature type="domain" description="Siphovirus-type tail component RIFT-related" evidence="1">
    <location>
        <begin position="57"/>
        <end position="140"/>
    </location>
</feature>
<dbReference type="Pfam" id="PF05709">
    <property type="entry name" value="Sipho_tail"/>
    <property type="match status" value="1"/>
</dbReference>
<evidence type="ECO:0000313" key="3">
    <source>
        <dbReference type="EMBL" id="DAD92508.1"/>
    </source>
</evidence>
<dbReference type="NCBIfam" id="TIGR01633">
    <property type="entry name" value="phi3626_gp14_N"/>
    <property type="match status" value="1"/>
</dbReference>
<evidence type="ECO:0000259" key="1">
    <source>
        <dbReference type="Pfam" id="PF05709"/>
    </source>
</evidence>